<dbReference type="SUPFAM" id="SSF51197">
    <property type="entry name" value="Clavaminate synthase-like"/>
    <property type="match status" value="1"/>
</dbReference>
<evidence type="ECO:0000259" key="2">
    <source>
        <dbReference type="Pfam" id="PF02668"/>
    </source>
</evidence>
<accession>A0A382Y9I4</accession>
<evidence type="ECO:0000313" key="3">
    <source>
        <dbReference type="EMBL" id="SVD79659.1"/>
    </source>
</evidence>
<organism evidence="3">
    <name type="scientific">marine metagenome</name>
    <dbReference type="NCBI Taxonomy" id="408172"/>
    <lineage>
        <taxon>unclassified sequences</taxon>
        <taxon>metagenomes</taxon>
        <taxon>ecological metagenomes</taxon>
    </lineage>
</organism>
<gene>
    <name evidence="3" type="ORF">METZ01_LOCUS432513</name>
</gene>
<dbReference type="EMBL" id="UINC01173845">
    <property type="protein sequence ID" value="SVD79659.1"/>
    <property type="molecule type" value="Genomic_DNA"/>
</dbReference>
<protein>
    <recommendedName>
        <fullName evidence="2">TauD/TfdA-like domain-containing protein</fullName>
    </recommendedName>
</protein>
<dbReference type="InterPro" id="IPR003819">
    <property type="entry name" value="TauD/TfdA-like"/>
</dbReference>
<feature type="domain" description="TauD/TfdA-like" evidence="2">
    <location>
        <begin position="2"/>
        <end position="27"/>
    </location>
</feature>
<evidence type="ECO:0000256" key="1">
    <source>
        <dbReference type="ARBA" id="ARBA00023002"/>
    </source>
</evidence>
<feature type="non-terminal residue" evidence="3">
    <location>
        <position position="1"/>
    </location>
</feature>
<dbReference type="AlphaFoldDB" id="A0A382Y9I4"/>
<sequence length="47" mass="5518">CMDNRRVLHGRRAFEPGTGRRHLQGAYVEREEVVSGIRTLRRTIRPD</sequence>
<dbReference type="Pfam" id="PF02668">
    <property type="entry name" value="TauD"/>
    <property type="match status" value="1"/>
</dbReference>
<name>A0A382Y9I4_9ZZZZ</name>
<dbReference type="GO" id="GO:0016491">
    <property type="term" value="F:oxidoreductase activity"/>
    <property type="evidence" value="ECO:0007669"/>
    <property type="project" value="UniProtKB-KW"/>
</dbReference>
<proteinExistence type="predicted"/>
<dbReference type="Gene3D" id="3.60.130.10">
    <property type="entry name" value="Clavaminate synthase-like"/>
    <property type="match status" value="1"/>
</dbReference>
<keyword evidence="1" id="KW-0560">Oxidoreductase</keyword>
<dbReference type="InterPro" id="IPR042098">
    <property type="entry name" value="TauD-like_sf"/>
</dbReference>
<reference evidence="3" key="1">
    <citation type="submission" date="2018-05" db="EMBL/GenBank/DDBJ databases">
        <authorList>
            <person name="Lanie J.A."/>
            <person name="Ng W.-L."/>
            <person name="Kazmierczak K.M."/>
            <person name="Andrzejewski T.M."/>
            <person name="Davidsen T.M."/>
            <person name="Wayne K.J."/>
            <person name="Tettelin H."/>
            <person name="Glass J.I."/>
            <person name="Rusch D."/>
            <person name="Podicherti R."/>
            <person name="Tsui H.-C.T."/>
            <person name="Winkler M.E."/>
        </authorList>
    </citation>
    <scope>NUCLEOTIDE SEQUENCE</scope>
</reference>